<comment type="function">
    <text evidence="2">Catalyzes the addition of meso-diaminopimelic acid to the nucleotide precursor UDP-N-acetylmuramoyl-L-alanyl-D-glutamate (UMAG) in the biosynthesis of bacterial cell-wall peptidoglycan.</text>
</comment>
<sequence>MSITFQDLYSTEKTTGWMSKPFAGFSLDSRKVDPGQIFIALTSFSQPEKTLQFAQSALARGALVVVSETDLGLENSIVVPNVRHLMGQWQKQYLQATQAVNAARIIAVTGTNGKTTISRLIAELLMLQGKQCAVMGTTGNGILPNLEASTHTTLDALQLQNALHGYAQAGAEFAAIEASSHGLEQGRLNGCDIEIAAYSNLSRDHLDYHGTLEAYAEAKSRLFKFSSLKVAIINIDDEHAQVMIEAAQSNPARPKIFTYSITQAADYRVENIQYSLTGACFKLVTADGEFDVNSPLLGHFNVENLVASLIAAQQAGFKLTDLIAVAPKLQGAPGRMQVIRDGERLFVVDYAHTPDALIQVLTTLKRHVAKNLWAVFGCGGDRDRGKRPLMTQAALDHADVALITSDNPRTEDPEQIFADMKAGIDFSAHRVHEIHDRREAIKFAVKQAQAGDIVVIAGKGHENYQEIDGVRHWFDDVVEVQAAIDAQHHTPDSAYPAQ</sequence>
<dbReference type="GO" id="GO:0008765">
    <property type="term" value="F:UDP-N-acetylmuramoylalanyl-D-glutamate-2,6-diaminopimelate ligase activity"/>
    <property type="evidence" value="ECO:0007669"/>
    <property type="project" value="UniProtKB-UniRule"/>
</dbReference>
<feature type="binding site" evidence="2">
    <location>
        <position position="462"/>
    </location>
    <ligand>
        <name>meso-2,6-diaminopimelate</name>
        <dbReference type="ChEBI" id="CHEBI:57791"/>
    </ligand>
</feature>
<dbReference type="AlphaFoldDB" id="A0A1G6MKI2"/>
<proteinExistence type="inferred from homology"/>
<comment type="catalytic activity">
    <reaction evidence="2">
        <text>UDP-N-acetyl-alpha-D-muramoyl-L-alanyl-D-glutamate + meso-2,6-diaminopimelate + ATP = UDP-N-acetyl-alpha-D-muramoyl-L-alanyl-gamma-D-glutamyl-meso-2,6-diaminopimelate + ADP + phosphate + H(+)</text>
        <dbReference type="Rhea" id="RHEA:23676"/>
        <dbReference type="ChEBI" id="CHEBI:15378"/>
        <dbReference type="ChEBI" id="CHEBI:30616"/>
        <dbReference type="ChEBI" id="CHEBI:43474"/>
        <dbReference type="ChEBI" id="CHEBI:57791"/>
        <dbReference type="ChEBI" id="CHEBI:83900"/>
        <dbReference type="ChEBI" id="CHEBI:83905"/>
        <dbReference type="ChEBI" id="CHEBI:456216"/>
        <dbReference type="EC" id="6.3.2.13"/>
    </reaction>
</comment>
<dbReference type="InterPro" id="IPR035911">
    <property type="entry name" value="MurE/MurF_N"/>
</dbReference>
<dbReference type="GO" id="GO:0005737">
    <property type="term" value="C:cytoplasm"/>
    <property type="evidence" value="ECO:0007669"/>
    <property type="project" value="UniProtKB-SubCell"/>
</dbReference>
<evidence type="ECO:0000259" key="4">
    <source>
        <dbReference type="Pfam" id="PF02875"/>
    </source>
</evidence>
<feature type="binding site" evidence="2">
    <location>
        <begin position="406"/>
        <end position="409"/>
    </location>
    <ligand>
        <name>meso-2,6-diaminopimelate</name>
        <dbReference type="ChEBI" id="CHEBI:57791"/>
    </ligand>
</feature>
<name>A0A1G6MKI2_9GAMM</name>
<feature type="binding site" evidence="2">
    <location>
        <position position="187"/>
    </location>
    <ligand>
        <name>UDP-N-acetyl-alpha-D-muramoyl-L-alanyl-D-glutamate</name>
        <dbReference type="ChEBI" id="CHEBI:83900"/>
    </ligand>
</feature>
<dbReference type="Pfam" id="PF08245">
    <property type="entry name" value="Mur_ligase_M"/>
    <property type="match status" value="1"/>
</dbReference>
<feature type="binding site" evidence="2">
    <location>
        <position position="185"/>
    </location>
    <ligand>
        <name>UDP-N-acetyl-alpha-D-muramoyl-L-alanyl-D-glutamate</name>
        <dbReference type="ChEBI" id="CHEBI:83900"/>
    </ligand>
</feature>
<dbReference type="HAMAP" id="MF_00208">
    <property type="entry name" value="MurE"/>
    <property type="match status" value="1"/>
</dbReference>
<dbReference type="PANTHER" id="PTHR23135:SF4">
    <property type="entry name" value="UDP-N-ACETYLMURAMOYL-L-ALANYL-D-GLUTAMATE--2,6-DIAMINOPIMELATE LIGASE MURE HOMOLOG, CHLOROPLASTIC"/>
    <property type="match status" value="1"/>
</dbReference>
<dbReference type="SUPFAM" id="SSF63418">
    <property type="entry name" value="MurE/MurF N-terminal domain"/>
    <property type="match status" value="1"/>
</dbReference>
<dbReference type="EMBL" id="FMYO01000008">
    <property type="protein sequence ID" value="SDC56043.1"/>
    <property type="molecule type" value="Genomic_DNA"/>
</dbReference>
<dbReference type="GO" id="GO:0009252">
    <property type="term" value="P:peptidoglycan biosynthetic process"/>
    <property type="evidence" value="ECO:0007669"/>
    <property type="project" value="UniProtKB-UniRule"/>
</dbReference>
<dbReference type="Pfam" id="PF02875">
    <property type="entry name" value="Mur_ligase_C"/>
    <property type="match status" value="1"/>
</dbReference>
<feature type="binding site" evidence="2">
    <location>
        <position position="27"/>
    </location>
    <ligand>
        <name>UDP-N-acetyl-alpha-D-muramoyl-L-alanyl-D-glutamate</name>
        <dbReference type="ChEBI" id="CHEBI:83900"/>
    </ligand>
</feature>
<comment type="similarity">
    <text evidence="1 2">Belongs to the MurCDEF family. MurE subfamily.</text>
</comment>
<keyword evidence="2" id="KW-0460">Magnesium</keyword>
<organism evidence="6 7">
    <name type="scientific">Acinetobacter kookii</name>
    <dbReference type="NCBI Taxonomy" id="1226327"/>
    <lineage>
        <taxon>Bacteria</taxon>
        <taxon>Pseudomonadati</taxon>
        <taxon>Pseudomonadota</taxon>
        <taxon>Gammaproteobacteria</taxon>
        <taxon>Moraxellales</taxon>
        <taxon>Moraxellaceae</taxon>
        <taxon>Acinetobacter</taxon>
    </lineage>
</organism>
<dbReference type="InterPro" id="IPR036565">
    <property type="entry name" value="Mur-like_cat_sf"/>
</dbReference>
<feature type="modified residue" description="N6-carboxylysine" evidence="2">
    <location>
        <position position="219"/>
    </location>
</feature>
<dbReference type="GO" id="GO:0051301">
    <property type="term" value="P:cell division"/>
    <property type="evidence" value="ECO:0007669"/>
    <property type="project" value="UniProtKB-KW"/>
</dbReference>
<keyword evidence="2 3" id="KW-0133">Cell shape</keyword>
<evidence type="ECO:0000259" key="5">
    <source>
        <dbReference type="Pfam" id="PF08245"/>
    </source>
</evidence>
<feature type="binding site" evidence="2">
    <location>
        <begin position="152"/>
        <end position="153"/>
    </location>
    <ligand>
        <name>UDP-N-acetyl-alpha-D-muramoyl-L-alanyl-D-glutamate</name>
        <dbReference type="ChEBI" id="CHEBI:83900"/>
    </ligand>
</feature>
<keyword evidence="2" id="KW-0963">Cytoplasm</keyword>
<gene>
    <name evidence="2" type="primary">murE</name>
    <name evidence="6" type="ORF">SAMN05421732_10883</name>
</gene>
<feature type="domain" description="Mur ligase C-terminal" evidence="4">
    <location>
        <begin position="334"/>
        <end position="460"/>
    </location>
</feature>
<feature type="binding site" evidence="2">
    <location>
        <position position="382"/>
    </location>
    <ligand>
        <name>meso-2,6-diaminopimelate</name>
        <dbReference type="ChEBI" id="CHEBI:57791"/>
    </ligand>
</feature>
<keyword evidence="7" id="KW-1185">Reference proteome</keyword>
<evidence type="ECO:0000313" key="7">
    <source>
        <dbReference type="Proteomes" id="UP000243468"/>
    </source>
</evidence>
<reference evidence="7" key="1">
    <citation type="submission" date="2016-09" db="EMBL/GenBank/DDBJ databases">
        <authorList>
            <person name="Varghese N."/>
            <person name="Submissions S."/>
        </authorList>
    </citation>
    <scope>NUCLEOTIDE SEQUENCE [LARGE SCALE GENOMIC DNA]</scope>
    <source>
        <strain evidence="7">ANC 4667</strain>
    </source>
</reference>
<keyword evidence="2 3" id="KW-0961">Cell wall biogenesis/degradation</keyword>
<evidence type="ECO:0000256" key="2">
    <source>
        <dbReference type="HAMAP-Rule" id="MF_00208"/>
    </source>
</evidence>
<dbReference type="GO" id="GO:0008360">
    <property type="term" value="P:regulation of cell shape"/>
    <property type="evidence" value="ECO:0007669"/>
    <property type="project" value="UniProtKB-KW"/>
</dbReference>
<dbReference type="InterPro" id="IPR004101">
    <property type="entry name" value="Mur_ligase_C"/>
</dbReference>
<dbReference type="InterPro" id="IPR005761">
    <property type="entry name" value="UDP-N-AcMur-Glu-dNH2Pim_ligase"/>
</dbReference>
<keyword evidence="2" id="KW-0067">ATP-binding</keyword>
<dbReference type="NCBIfam" id="TIGR01085">
    <property type="entry name" value="murE"/>
    <property type="match status" value="1"/>
</dbReference>
<dbReference type="Gene3D" id="3.90.190.20">
    <property type="entry name" value="Mur ligase, C-terminal domain"/>
    <property type="match status" value="1"/>
</dbReference>
<dbReference type="SUPFAM" id="SSF53244">
    <property type="entry name" value="MurD-like peptide ligases, peptide-binding domain"/>
    <property type="match status" value="1"/>
</dbReference>
<feature type="binding site" evidence="2">
    <location>
        <begin position="110"/>
        <end position="116"/>
    </location>
    <ligand>
        <name>ATP</name>
        <dbReference type="ChEBI" id="CHEBI:30616"/>
    </ligand>
</feature>
<keyword evidence="2 6" id="KW-0436">Ligase</keyword>
<feature type="binding site" evidence="2">
    <location>
        <position position="458"/>
    </location>
    <ligand>
        <name>meso-2,6-diaminopimelate</name>
        <dbReference type="ChEBI" id="CHEBI:57791"/>
    </ligand>
</feature>
<keyword evidence="2 3" id="KW-0132">Cell division</keyword>
<dbReference type="GO" id="GO:0071555">
    <property type="term" value="P:cell wall organization"/>
    <property type="evidence" value="ECO:0007669"/>
    <property type="project" value="UniProtKB-KW"/>
</dbReference>
<comment type="pathway">
    <text evidence="2 3">Cell wall biogenesis; peptidoglycan biosynthesis.</text>
</comment>
<feature type="short sequence motif" description="Meso-diaminopimelate recognition motif" evidence="2">
    <location>
        <begin position="406"/>
        <end position="409"/>
    </location>
</feature>
<keyword evidence="2 3" id="KW-0573">Peptidoglycan synthesis</keyword>
<dbReference type="InterPro" id="IPR036615">
    <property type="entry name" value="Mur_ligase_C_dom_sf"/>
</dbReference>
<evidence type="ECO:0000313" key="6">
    <source>
        <dbReference type="EMBL" id="SDC56043.1"/>
    </source>
</evidence>
<protein>
    <recommendedName>
        <fullName evidence="2">UDP-N-acetylmuramoyl-L-alanyl-D-glutamate--2,6-diaminopimelate ligase</fullName>
        <ecNumber evidence="2">6.3.2.13</ecNumber>
    </recommendedName>
    <alternativeName>
        <fullName evidence="2">Meso-A2pm-adding enzyme</fullName>
    </alternativeName>
    <alternativeName>
        <fullName evidence="2">Meso-diaminopimelate-adding enzyme</fullName>
    </alternativeName>
    <alternativeName>
        <fullName evidence="2">UDP-MurNAc-L-Ala-D-Glu:meso-diaminopimelate ligase</fullName>
    </alternativeName>
    <alternativeName>
        <fullName evidence="2">UDP-MurNAc-tripeptide synthetase</fullName>
    </alternativeName>
    <alternativeName>
        <fullName evidence="2">UDP-N-acetylmuramyl-tripeptide synthetase</fullName>
    </alternativeName>
</protein>
<feature type="binding site" evidence="2">
    <location>
        <position position="179"/>
    </location>
    <ligand>
        <name>UDP-N-acetyl-alpha-D-muramoyl-L-alanyl-D-glutamate</name>
        <dbReference type="ChEBI" id="CHEBI:83900"/>
    </ligand>
</feature>
<accession>A0A1G6MKI2</accession>
<comment type="subcellular location">
    <subcellularLocation>
        <location evidence="2 3">Cytoplasm</location>
    </subcellularLocation>
</comment>
<dbReference type="STRING" id="1226327.SAMN05421732_10883"/>
<feature type="domain" description="Mur ligase central" evidence="5">
    <location>
        <begin position="108"/>
        <end position="312"/>
    </location>
</feature>
<comment type="caution">
    <text evidence="2">Lacks conserved residue(s) required for the propagation of feature annotation.</text>
</comment>
<dbReference type="EC" id="6.3.2.13" evidence="2"/>
<dbReference type="UniPathway" id="UPA00219"/>
<dbReference type="PANTHER" id="PTHR23135">
    <property type="entry name" value="MUR LIGASE FAMILY MEMBER"/>
    <property type="match status" value="1"/>
</dbReference>
<comment type="PTM">
    <text evidence="2">Carboxylation is probably crucial for Mg(2+) binding and, consequently, for the gamma-phosphate positioning of ATP.</text>
</comment>
<feature type="binding site" evidence="2">
    <location>
        <position position="29"/>
    </location>
    <ligand>
        <name>UDP-N-acetyl-alpha-D-muramoyl-L-alanyl-D-glutamate</name>
        <dbReference type="ChEBI" id="CHEBI:83900"/>
    </ligand>
</feature>
<dbReference type="OrthoDB" id="9800958at2"/>
<dbReference type="Gene3D" id="3.40.1190.10">
    <property type="entry name" value="Mur-like, catalytic domain"/>
    <property type="match status" value="1"/>
</dbReference>
<dbReference type="Gene3D" id="3.40.1390.10">
    <property type="entry name" value="MurE/MurF, N-terminal domain"/>
    <property type="match status" value="1"/>
</dbReference>
<dbReference type="Proteomes" id="UP000243468">
    <property type="component" value="Unassembled WGS sequence"/>
</dbReference>
<dbReference type="GO" id="GO:0005524">
    <property type="term" value="F:ATP binding"/>
    <property type="evidence" value="ECO:0007669"/>
    <property type="project" value="UniProtKB-UniRule"/>
</dbReference>
<dbReference type="InterPro" id="IPR013221">
    <property type="entry name" value="Mur_ligase_cen"/>
</dbReference>
<keyword evidence="2 3" id="KW-0131">Cell cycle</keyword>
<dbReference type="NCBIfam" id="NF001126">
    <property type="entry name" value="PRK00139.1-4"/>
    <property type="match status" value="1"/>
</dbReference>
<dbReference type="GO" id="GO:0000287">
    <property type="term" value="F:magnesium ion binding"/>
    <property type="evidence" value="ECO:0007669"/>
    <property type="project" value="UniProtKB-UniRule"/>
</dbReference>
<comment type="cofactor">
    <cofactor evidence="2">
        <name>Mg(2+)</name>
        <dbReference type="ChEBI" id="CHEBI:18420"/>
    </cofactor>
</comment>
<dbReference type="RefSeq" id="WP_092820212.1">
    <property type="nucleotide sequence ID" value="NZ_BAABKJ010000013.1"/>
</dbReference>
<dbReference type="SUPFAM" id="SSF53623">
    <property type="entry name" value="MurD-like peptide ligases, catalytic domain"/>
    <property type="match status" value="1"/>
</dbReference>
<keyword evidence="2" id="KW-0547">Nucleotide-binding</keyword>
<evidence type="ECO:0000256" key="3">
    <source>
        <dbReference type="RuleBase" id="RU004135"/>
    </source>
</evidence>
<evidence type="ECO:0000256" key="1">
    <source>
        <dbReference type="ARBA" id="ARBA00005898"/>
    </source>
</evidence>